<comment type="caution">
    <text evidence="21">The sequence shown here is derived from an EMBL/GenBank/DDBJ whole genome shotgun (WGS) entry which is preliminary data.</text>
</comment>
<evidence type="ECO:0000256" key="9">
    <source>
        <dbReference type="ARBA" id="ARBA00022801"/>
    </source>
</evidence>
<dbReference type="PANTHER" id="PTHR14950">
    <property type="entry name" value="DICER-RELATED"/>
    <property type="match status" value="1"/>
</dbReference>
<dbReference type="GO" id="GO:0004525">
    <property type="term" value="F:ribonuclease III activity"/>
    <property type="evidence" value="ECO:0007669"/>
    <property type="project" value="InterPro"/>
</dbReference>
<dbReference type="GO" id="GO:0005634">
    <property type="term" value="C:nucleus"/>
    <property type="evidence" value="ECO:0007669"/>
    <property type="project" value="UniProtKB-SubCell"/>
</dbReference>
<evidence type="ECO:0000256" key="4">
    <source>
        <dbReference type="ARBA" id="ARBA00022722"/>
    </source>
</evidence>
<sequence length="1026" mass="115914">MEAAAAADVPGVRPVDWAMQCRVGRDQAGPCNACSVPADTASIALMRVNWRFWPRFRMRWYLDRGFGGDMNTLKRPSNSSPPEGETDKHKRQKRECQDFSPRRYQLDVYEVATRQNTIAMLDTGAGKTMIAVMLIKHFGKISKANNDGKLIIFLAPTVQLVTQVMVMTPQVLLDALRQAFLILDMVSLMIFDECHHATGNHPYTRIMKEFYHGSEHKPNVFGVSSDLDCENQLSELENILDSKYDGLIVQLHNRSTNQYKDADEITKESWRRLSNSVAKICYCLEDTGLLCASEATKICIERGQRKGWLKGGSDTTDQQRDPNGPILFAEISMVHMKFFQEVLDVIDKRLQQQQGIDALLNSESGCVEATKMGYISPKLYELMQVFLSFSDSDNIRCLIFVDRKISARVIERTMKKIGRLSFFRVSFLTGGGVLQWMPSPLKCKRIRWIRSALERGNVKQNDLIYGIMRSKASMAEIASNREPEDSHPNFFPTEEINEYHISTTGAKITTDSSISVLNQYCDKPPKDKYYTPRPTFQFTHYGDGYECTVTLPSSAMFQLLVGPKARNMQKAKQLVCLDACKRLHQLGALDDHLSPSVQEPPLEISSKSSISTSGAGLGTTKRKELHGTTKVLSMSGSWGSDRSVTKLQGYKLNFVCDQVGQKYSNFILLIDANIAKESATLDVDLYLHDKMVKASVSPCGPLELDARQVSDLCANSKFDGTSDKKEAKFQTFAEYFEKKYNIFLCHPLQPLLVLKPTHNPHNLLSSKNRDEGNVVENKNRANSLVHMPPELLIPLDLPVDVLREFYLFPSLMHRLESLMLASQLRSEIEYTDSDISSFVILEAITTLRCCEDFSMERLELLGDSVLKYAVSAHLFMTFLNKHEGQLSSRRQETICNATLYRLGIERRIQGYIRDAAFDPRRWLAPGQLSRRPCPCECPVKSEVITEDIHRIDDKSIIIGKACDKGHRWICSKTISDCVEAIIGAYYVEGGLKAAFAVLKWLQIETEIEEELIMEALSFSSKLSSKS</sequence>
<comment type="cofactor">
    <cofactor evidence="2">
        <name>Mg(2+)</name>
        <dbReference type="ChEBI" id="CHEBI:18420"/>
    </cofactor>
</comment>
<evidence type="ECO:0000256" key="7">
    <source>
        <dbReference type="ARBA" id="ARBA00022741"/>
    </source>
</evidence>
<dbReference type="InterPro" id="IPR000999">
    <property type="entry name" value="RNase_III_dom"/>
</dbReference>
<dbReference type="PANTHER" id="PTHR14950:SF46">
    <property type="entry name" value="ENDORIBONUCLEASE DICER HOMOLOG 3"/>
    <property type="match status" value="1"/>
</dbReference>
<feature type="domain" description="PAZ" evidence="19">
    <location>
        <begin position="665"/>
        <end position="796"/>
    </location>
</feature>
<dbReference type="GO" id="GO:0010267">
    <property type="term" value="P:ta-siRNA processing"/>
    <property type="evidence" value="ECO:0007669"/>
    <property type="project" value="UniProtKB-ARBA"/>
</dbReference>
<dbReference type="Pfam" id="PF00270">
    <property type="entry name" value="DEAD"/>
    <property type="match status" value="1"/>
</dbReference>
<dbReference type="SUPFAM" id="SSF52540">
    <property type="entry name" value="P-loop containing nucleoside triphosphate hydrolases"/>
    <property type="match status" value="1"/>
</dbReference>
<name>A0A811P702_9POAL</name>
<evidence type="ECO:0000313" key="22">
    <source>
        <dbReference type="Proteomes" id="UP000604825"/>
    </source>
</evidence>
<dbReference type="InterPro" id="IPR036389">
    <property type="entry name" value="RNase_III_sf"/>
</dbReference>
<dbReference type="AlphaFoldDB" id="A0A811P702"/>
<accession>A0A811P702</accession>
<evidence type="ECO:0000256" key="2">
    <source>
        <dbReference type="ARBA" id="ARBA00001946"/>
    </source>
</evidence>
<dbReference type="SUPFAM" id="SSF101690">
    <property type="entry name" value="PAZ domain"/>
    <property type="match status" value="1"/>
</dbReference>
<dbReference type="SMART" id="SM00535">
    <property type="entry name" value="RIBOc"/>
    <property type="match status" value="1"/>
</dbReference>
<keyword evidence="14" id="KW-0464">Manganese</keyword>
<dbReference type="EMBL" id="CAJGYO010000006">
    <property type="protein sequence ID" value="CAD6235400.1"/>
    <property type="molecule type" value="Genomic_DNA"/>
</dbReference>
<evidence type="ECO:0000256" key="5">
    <source>
        <dbReference type="ARBA" id="ARBA00022723"/>
    </source>
</evidence>
<gene>
    <name evidence="21" type="ORF">NCGR_LOCUS23645</name>
</gene>
<dbReference type="InterPro" id="IPR011545">
    <property type="entry name" value="DEAD/DEAH_box_helicase_dom"/>
</dbReference>
<keyword evidence="22" id="KW-1185">Reference proteome</keyword>
<keyword evidence="16" id="KW-0694">RNA-binding</keyword>
<evidence type="ECO:0000256" key="10">
    <source>
        <dbReference type="ARBA" id="ARBA00022806"/>
    </source>
</evidence>
<dbReference type="Pfam" id="PF02170">
    <property type="entry name" value="PAZ"/>
    <property type="match status" value="1"/>
</dbReference>
<organism evidence="21 22">
    <name type="scientific">Miscanthus lutarioriparius</name>
    <dbReference type="NCBI Taxonomy" id="422564"/>
    <lineage>
        <taxon>Eukaryota</taxon>
        <taxon>Viridiplantae</taxon>
        <taxon>Streptophyta</taxon>
        <taxon>Embryophyta</taxon>
        <taxon>Tracheophyta</taxon>
        <taxon>Spermatophyta</taxon>
        <taxon>Magnoliopsida</taxon>
        <taxon>Liliopsida</taxon>
        <taxon>Poales</taxon>
        <taxon>Poaceae</taxon>
        <taxon>PACMAD clade</taxon>
        <taxon>Panicoideae</taxon>
        <taxon>Andropogonodae</taxon>
        <taxon>Andropogoneae</taxon>
        <taxon>Saccharinae</taxon>
        <taxon>Miscanthus</taxon>
    </lineage>
</organism>
<dbReference type="Proteomes" id="UP000604825">
    <property type="component" value="Unassembled WGS sequence"/>
</dbReference>
<dbReference type="PROSITE" id="PS51327">
    <property type="entry name" value="DICER_DSRBF"/>
    <property type="match status" value="1"/>
</dbReference>
<evidence type="ECO:0000256" key="17">
    <source>
        <dbReference type="SAM" id="MobiDB-lite"/>
    </source>
</evidence>
<protein>
    <recommendedName>
        <fullName evidence="23">Dicer-like 104</fullName>
    </recommendedName>
</protein>
<dbReference type="PROSITE" id="PS50142">
    <property type="entry name" value="RNASE_3_2"/>
    <property type="match status" value="1"/>
</dbReference>
<feature type="region of interest" description="Disordered" evidence="17">
    <location>
        <begin position="71"/>
        <end position="96"/>
    </location>
</feature>
<feature type="domain" description="Dicer dsRNA-binding fold" evidence="20">
    <location>
        <begin position="513"/>
        <end position="603"/>
    </location>
</feature>
<dbReference type="InterPro" id="IPR014001">
    <property type="entry name" value="Helicase_ATP-bd"/>
</dbReference>
<dbReference type="PROSITE" id="PS50821">
    <property type="entry name" value="PAZ"/>
    <property type="match status" value="1"/>
</dbReference>
<keyword evidence="13" id="KW-0943">RNA-mediated gene silencing</keyword>
<dbReference type="CDD" id="cd00593">
    <property type="entry name" value="RIBOc"/>
    <property type="match status" value="1"/>
</dbReference>
<evidence type="ECO:0000259" key="18">
    <source>
        <dbReference type="PROSITE" id="PS50142"/>
    </source>
</evidence>
<dbReference type="Gene3D" id="3.40.50.300">
    <property type="entry name" value="P-loop containing nucleotide triphosphate hydrolases"/>
    <property type="match status" value="2"/>
</dbReference>
<keyword evidence="8" id="KW-0255">Endonuclease</keyword>
<evidence type="ECO:0000256" key="3">
    <source>
        <dbReference type="ARBA" id="ARBA00004123"/>
    </source>
</evidence>
<dbReference type="SMART" id="SM00949">
    <property type="entry name" value="PAZ"/>
    <property type="match status" value="1"/>
</dbReference>
<evidence type="ECO:0000259" key="20">
    <source>
        <dbReference type="PROSITE" id="PS51327"/>
    </source>
</evidence>
<evidence type="ECO:0000256" key="13">
    <source>
        <dbReference type="ARBA" id="ARBA00023158"/>
    </source>
</evidence>
<reference evidence="21" key="1">
    <citation type="submission" date="2020-10" db="EMBL/GenBank/DDBJ databases">
        <authorList>
            <person name="Han B."/>
            <person name="Lu T."/>
            <person name="Zhao Q."/>
            <person name="Huang X."/>
            <person name="Zhao Y."/>
        </authorList>
    </citation>
    <scope>NUCLEOTIDE SEQUENCE</scope>
</reference>
<dbReference type="Pfam" id="PF03368">
    <property type="entry name" value="Dicer_dimer"/>
    <property type="match status" value="1"/>
</dbReference>
<dbReference type="Pfam" id="PF00636">
    <property type="entry name" value="Ribonuclease_3"/>
    <property type="match status" value="1"/>
</dbReference>
<keyword evidence="15" id="KW-0539">Nucleus</keyword>
<dbReference type="OrthoDB" id="6513042at2759"/>
<evidence type="ECO:0000256" key="15">
    <source>
        <dbReference type="ARBA" id="ARBA00023242"/>
    </source>
</evidence>
<dbReference type="GO" id="GO:0046872">
    <property type="term" value="F:metal ion binding"/>
    <property type="evidence" value="ECO:0007669"/>
    <property type="project" value="UniProtKB-KW"/>
</dbReference>
<dbReference type="GO" id="GO:0004386">
    <property type="term" value="F:helicase activity"/>
    <property type="evidence" value="ECO:0007669"/>
    <property type="project" value="UniProtKB-KW"/>
</dbReference>
<dbReference type="GO" id="GO:0003723">
    <property type="term" value="F:RNA binding"/>
    <property type="evidence" value="ECO:0007669"/>
    <property type="project" value="UniProtKB-UniRule"/>
</dbReference>
<keyword evidence="12" id="KW-0460">Magnesium</keyword>
<evidence type="ECO:0000256" key="6">
    <source>
        <dbReference type="ARBA" id="ARBA00022737"/>
    </source>
</evidence>
<comment type="cofactor">
    <cofactor evidence="1">
        <name>Mn(2+)</name>
        <dbReference type="ChEBI" id="CHEBI:29035"/>
    </cofactor>
</comment>
<evidence type="ECO:0000256" key="11">
    <source>
        <dbReference type="ARBA" id="ARBA00022840"/>
    </source>
</evidence>
<evidence type="ECO:0000259" key="19">
    <source>
        <dbReference type="PROSITE" id="PS50821"/>
    </source>
</evidence>
<evidence type="ECO:0000256" key="12">
    <source>
        <dbReference type="ARBA" id="ARBA00022842"/>
    </source>
</evidence>
<comment type="subcellular location">
    <subcellularLocation>
        <location evidence="3">Nucleus</location>
    </subcellularLocation>
</comment>
<keyword evidence="10" id="KW-0347">Helicase</keyword>
<keyword evidence="7" id="KW-0547">Nucleotide-binding</keyword>
<dbReference type="InterPro" id="IPR005034">
    <property type="entry name" value="Dicer_dimerisation"/>
</dbReference>
<dbReference type="SMART" id="SM00487">
    <property type="entry name" value="DEXDc"/>
    <property type="match status" value="1"/>
</dbReference>
<feature type="domain" description="RNase III" evidence="18">
    <location>
        <begin position="821"/>
        <end position="990"/>
    </location>
</feature>
<dbReference type="GO" id="GO:0005524">
    <property type="term" value="F:ATP binding"/>
    <property type="evidence" value="ECO:0007669"/>
    <property type="project" value="UniProtKB-KW"/>
</dbReference>
<proteinExistence type="predicted"/>
<feature type="compositionally biased region" description="Low complexity" evidence="17">
    <location>
        <begin position="604"/>
        <end position="613"/>
    </location>
</feature>
<keyword evidence="6" id="KW-0677">Repeat</keyword>
<dbReference type="Gene3D" id="1.10.1520.10">
    <property type="entry name" value="Ribonuclease III domain"/>
    <property type="match status" value="1"/>
</dbReference>
<keyword evidence="11" id="KW-0067">ATP-binding</keyword>
<evidence type="ECO:0000256" key="8">
    <source>
        <dbReference type="ARBA" id="ARBA00022759"/>
    </source>
</evidence>
<feature type="region of interest" description="Disordered" evidence="17">
    <location>
        <begin position="592"/>
        <end position="621"/>
    </location>
</feature>
<dbReference type="FunFam" id="3.30.160.380:FF:000001">
    <property type="entry name" value="Endoribonuclease dicer-like 1"/>
    <property type="match status" value="1"/>
</dbReference>
<evidence type="ECO:0000256" key="1">
    <source>
        <dbReference type="ARBA" id="ARBA00001936"/>
    </source>
</evidence>
<evidence type="ECO:0008006" key="23">
    <source>
        <dbReference type="Google" id="ProtNLM"/>
    </source>
</evidence>
<dbReference type="Gene3D" id="3.30.160.380">
    <property type="entry name" value="Dicer dimerisation domain"/>
    <property type="match status" value="1"/>
</dbReference>
<keyword evidence="9" id="KW-0378">Hydrolase</keyword>
<dbReference type="FunFam" id="1.10.1520.10:FF:000008">
    <property type="entry name" value="Dicer-like 104"/>
    <property type="match status" value="1"/>
</dbReference>
<evidence type="ECO:0000256" key="14">
    <source>
        <dbReference type="ARBA" id="ARBA00023211"/>
    </source>
</evidence>
<evidence type="ECO:0000313" key="21">
    <source>
        <dbReference type="EMBL" id="CAD6235400.1"/>
    </source>
</evidence>
<dbReference type="SUPFAM" id="SSF69065">
    <property type="entry name" value="RNase III domain-like"/>
    <property type="match status" value="1"/>
</dbReference>
<dbReference type="InterPro" id="IPR038248">
    <property type="entry name" value="Dicer_dimer_sf"/>
</dbReference>
<dbReference type="Gene3D" id="2.170.260.10">
    <property type="entry name" value="paz domain"/>
    <property type="match status" value="1"/>
</dbReference>
<dbReference type="InterPro" id="IPR036085">
    <property type="entry name" value="PAZ_dom_sf"/>
</dbReference>
<keyword evidence="4" id="KW-0540">Nuclease</keyword>
<dbReference type="GO" id="GO:0005737">
    <property type="term" value="C:cytoplasm"/>
    <property type="evidence" value="ECO:0007669"/>
    <property type="project" value="TreeGrafter"/>
</dbReference>
<dbReference type="InterPro" id="IPR027417">
    <property type="entry name" value="P-loop_NTPase"/>
</dbReference>
<evidence type="ECO:0000256" key="16">
    <source>
        <dbReference type="PROSITE-ProRule" id="PRU00657"/>
    </source>
</evidence>
<dbReference type="InterPro" id="IPR003100">
    <property type="entry name" value="PAZ_dom"/>
</dbReference>
<keyword evidence="5" id="KW-0479">Metal-binding</keyword>